<comment type="caution">
    <text evidence="3">The sequence shown here is derived from an EMBL/GenBank/DDBJ whole genome shotgun (WGS) entry which is preliminary data.</text>
</comment>
<evidence type="ECO:0000256" key="1">
    <source>
        <dbReference type="SAM" id="SignalP"/>
    </source>
</evidence>
<dbReference type="PANTHER" id="PTHR30383">
    <property type="entry name" value="THIOESTERASE 1/PROTEASE 1/LYSOPHOSPHOLIPASE L1"/>
    <property type="match status" value="1"/>
</dbReference>
<dbReference type="RefSeq" id="WP_380019363.1">
    <property type="nucleotide sequence ID" value="NZ_JBHSHD010000004.1"/>
</dbReference>
<feature type="domain" description="SGNH hydrolase-type esterase" evidence="2">
    <location>
        <begin position="26"/>
        <end position="185"/>
    </location>
</feature>
<dbReference type="InterPro" id="IPR013830">
    <property type="entry name" value="SGNH_hydro"/>
</dbReference>
<dbReference type="EMBL" id="JBHSHD010000004">
    <property type="protein sequence ID" value="MFC4819586.1"/>
    <property type="molecule type" value="Genomic_DNA"/>
</dbReference>
<feature type="signal peptide" evidence="1">
    <location>
        <begin position="1"/>
        <end position="19"/>
    </location>
</feature>
<dbReference type="PANTHER" id="PTHR30383:SF24">
    <property type="entry name" value="THIOESTERASE 1_PROTEASE 1_LYSOPHOSPHOLIPASE L1"/>
    <property type="match status" value="1"/>
</dbReference>
<dbReference type="SUPFAM" id="SSF52266">
    <property type="entry name" value="SGNH hydrolase"/>
    <property type="match status" value="1"/>
</dbReference>
<name>A0ABV9QRU7_9GAMM</name>
<protein>
    <submittedName>
        <fullName evidence="3">Arylesterase</fullName>
    </submittedName>
</protein>
<accession>A0ABV9QRU7</accession>
<proteinExistence type="predicted"/>
<keyword evidence="4" id="KW-1185">Reference proteome</keyword>
<evidence type="ECO:0000313" key="3">
    <source>
        <dbReference type="EMBL" id="MFC4819586.1"/>
    </source>
</evidence>
<gene>
    <name evidence="3" type="ORF">ACFO6Q_04585</name>
</gene>
<dbReference type="Proteomes" id="UP001595886">
    <property type="component" value="Unassembled WGS sequence"/>
</dbReference>
<reference evidence="4" key="1">
    <citation type="journal article" date="2019" name="Int. J. Syst. Evol. Microbiol.">
        <title>The Global Catalogue of Microorganisms (GCM) 10K type strain sequencing project: providing services to taxonomists for standard genome sequencing and annotation.</title>
        <authorList>
            <consortium name="The Broad Institute Genomics Platform"/>
            <consortium name="The Broad Institute Genome Sequencing Center for Infectious Disease"/>
            <person name="Wu L."/>
            <person name="Ma J."/>
        </authorList>
    </citation>
    <scope>NUCLEOTIDE SEQUENCE [LARGE SCALE GENOMIC DNA]</scope>
    <source>
        <strain evidence="4">CCUG 30340</strain>
    </source>
</reference>
<dbReference type="InterPro" id="IPR036514">
    <property type="entry name" value="SGNH_hydro_sf"/>
</dbReference>
<dbReference type="Gene3D" id="3.40.50.1110">
    <property type="entry name" value="SGNH hydrolase"/>
    <property type="match status" value="1"/>
</dbReference>
<feature type="chain" id="PRO_5045967161" evidence="1">
    <location>
        <begin position="20"/>
        <end position="205"/>
    </location>
</feature>
<evidence type="ECO:0000313" key="4">
    <source>
        <dbReference type="Proteomes" id="UP001595886"/>
    </source>
</evidence>
<evidence type="ECO:0000259" key="2">
    <source>
        <dbReference type="Pfam" id="PF13472"/>
    </source>
</evidence>
<organism evidence="3 4">
    <name type="scientific">Dokdonella ginsengisoli</name>
    <dbReference type="NCBI Taxonomy" id="363846"/>
    <lineage>
        <taxon>Bacteria</taxon>
        <taxon>Pseudomonadati</taxon>
        <taxon>Pseudomonadota</taxon>
        <taxon>Gammaproteobacteria</taxon>
        <taxon>Lysobacterales</taxon>
        <taxon>Rhodanobacteraceae</taxon>
        <taxon>Dokdonella</taxon>
    </lineage>
</organism>
<sequence length="205" mass="21617">MFLLRFVLGWVCLVSLAAAAPAPLLVLGDSLSAAHGIALKDGWVALLEQRLQASPSPRPVVNASISGETTAGGLARLPTLLAEHKPALVVVELGANDGLRGLPLAEARANLAKMLAAIRAAKAGVVLVGIELPVNYGPQYRDGLRSMYRGLAEEFNAPLLPFLLDGVALDPDLMQDDGLHPNAKAQPRLLDNVWAVLQPALHGLR</sequence>
<dbReference type="CDD" id="cd01822">
    <property type="entry name" value="Lysophospholipase_L1_like"/>
    <property type="match status" value="1"/>
</dbReference>
<dbReference type="Pfam" id="PF13472">
    <property type="entry name" value="Lipase_GDSL_2"/>
    <property type="match status" value="1"/>
</dbReference>
<keyword evidence="1" id="KW-0732">Signal</keyword>
<dbReference type="InterPro" id="IPR051532">
    <property type="entry name" value="Ester_Hydrolysis_Enzymes"/>
</dbReference>